<reference evidence="2" key="1">
    <citation type="journal article" date="2020" name="Cell">
        <title>Large-Scale Comparative Analyses of Tick Genomes Elucidate Their Genetic Diversity and Vector Capacities.</title>
        <authorList>
            <consortium name="Tick Genome and Microbiome Consortium (TIGMIC)"/>
            <person name="Jia N."/>
            <person name="Wang J."/>
            <person name="Shi W."/>
            <person name="Du L."/>
            <person name="Sun Y."/>
            <person name="Zhan W."/>
            <person name="Jiang J.F."/>
            <person name="Wang Q."/>
            <person name="Zhang B."/>
            <person name="Ji P."/>
            <person name="Bell-Sakyi L."/>
            <person name="Cui X.M."/>
            <person name="Yuan T.T."/>
            <person name="Jiang B.G."/>
            <person name="Yang W.F."/>
            <person name="Lam T.T."/>
            <person name="Chang Q.C."/>
            <person name="Ding S.J."/>
            <person name="Wang X.J."/>
            <person name="Zhu J.G."/>
            <person name="Ruan X.D."/>
            <person name="Zhao L."/>
            <person name="Wei J.T."/>
            <person name="Ye R.Z."/>
            <person name="Que T.C."/>
            <person name="Du C.H."/>
            <person name="Zhou Y.H."/>
            <person name="Cheng J.X."/>
            <person name="Dai P.F."/>
            <person name="Guo W.B."/>
            <person name="Han X.H."/>
            <person name="Huang E.J."/>
            <person name="Li L.F."/>
            <person name="Wei W."/>
            <person name="Gao Y.C."/>
            <person name="Liu J.Z."/>
            <person name="Shao H.Z."/>
            <person name="Wang X."/>
            <person name="Wang C.C."/>
            <person name="Yang T.C."/>
            <person name="Huo Q.B."/>
            <person name="Li W."/>
            <person name="Chen H.Y."/>
            <person name="Chen S.E."/>
            <person name="Zhou L.G."/>
            <person name="Ni X.B."/>
            <person name="Tian J.H."/>
            <person name="Sheng Y."/>
            <person name="Liu T."/>
            <person name="Pan Y.S."/>
            <person name="Xia L.Y."/>
            <person name="Li J."/>
            <person name="Zhao F."/>
            <person name="Cao W.C."/>
        </authorList>
    </citation>
    <scope>NUCLEOTIDE SEQUENCE</scope>
    <source>
        <strain evidence="2">Rsan-2018</strain>
    </source>
</reference>
<evidence type="ECO:0000256" key="1">
    <source>
        <dbReference type="SAM" id="MobiDB-lite"/>
    </source>
</evidence>
<organism evidence="2 3">
    <name type="scientific">Rhipicephalus sanguineus</name>
    <name type="common">Brown dog tick</name>
    <name type="synonym">Ixodes sanguineus</name>
    <dbReference type="NCBI Taxonomy" id="34632"/>
    <lineage>
        <taxon>Eukaryota</taxon>
        <taxon>Metazoa</taxon>
        <taxon>Ecdysozoa</taxon>
        <taxon>Arthropoda</taxon>
        <taxon>Chelicerata</taxon>
        <taxon>Arachnida</taxon>
        <taxon>Acari</taxon>
        <taxon>Parasitiformes</taxon>
        <taxon>Ixodida</taxon>
        <taxon>Ixodoidea</taxon>
        <taxon>Ixodidae</taxon>
        <taxon>Rhipicephalinae</taxon>
        <taxon>Rhipicephalus</taxon>
        <taxon>Rhipicephalus</taxon>
    </lineage>
</organism>
<protein>
    <submittedName>
        <fullName evidence="2">Uncharacterized protein</fullName>
    </submittedName>
</protein>
<feature type="compositionally biased region" description="Polar residues" evidence="1">
    <location>
        <begin position="71"/>
        <end position="88"/>
    </location>
</feature>
<gene>
    <name evidence="2" type="ORF">HPB52_016440</name>
</gene>
<reference evidence="2" key="2">
    <citation type="submission" date="2021-09" db="EMBL/GenBank/DDBJ databases">
        <authorList>
            <person name="Jia N."/>
            <person name="Wang J."/>
            <person name="Shi W."/>
            <person name="Du L."/>
            <person name="Sun Y."/>
            <person name="Zhan W."/>
            <person name="Jiang J."/>
            <person name="Wang Q."/>
            <person name="Zhang B."/>
            <person name="Ji P."/>
            <person name="Sakyi L.B."/>
            <person name="Cui X."/>
            <person name="Yuan T."/>
            <person name="Jiang B."/>
            <person name="Yang W."/>
            <person name="Lam T.T.-Y."/>
            <person name="Chang Q."/>
            <person name="Ding S."/>
            <person name="Wang X."/>
            <person name="Zhu J."/>
            <person name="Ruan X."/>
            <person name="Zhao L."/>
            <person name="Wei J."/>
            <person name="Que T."/>
            <person name="Du C."/>
            <person name="Cheng J."/>
            <person name="Dai P."/>
            <person name="Han X."/>
            <person name="Huang E."/>
            <person name="Gao Y."/>
            <person name="Liu J."/>
            <person name="Shao H."/>
            <person name="Ye R."/>
            <person name="Li L."/>
            <person name="Wei W."/>
            <person name="Wang X."/>
            <person name="Wang C."/>
            <person name="Huo Q."/>
            <person name="Li W."/>
            <person name="Guo W."/>
            <person name="Chen H."/>
            <person name="Chen S."/>
            <person name="Zhou L."/>
            <person name="Zhou L."/>
            <person name="Ni X."/>
            <person name="Tian J."/>
            <person name="Zhou Y."/>
            <person name="Sheng Y."/>
            <person name="Liu T."/>
            <person name="Pan Y."/>
            <person name="Xia L."/>
            <person name="Li J."/>
            <person name="Zhao F."/>
            <person name="Cao W."/>
        </authorList>
    </citation>
    <scope>NUCLEOTIDE SEQUENCE</scope>
    <source>
        <strain evidence="2">Rsan-2018</strain>
        <tissue evidence="2">Larvae</tissue>
    </source>
</reference>
<dbReference type="EMBL" id="JABSTV010001248">
    <property type="protein sequence ID" value="KAH7969274.1"/>
    <property type="molecule type" value="Genomic_DNA"/>
</dbReference>
<evidence type="ECO:0000313" key="2">
    <source>
        <dbReference type="EMBL" id="KAH7969274.1"/>
    </source>
</evidence>
<name>A0A9D4Q7F6_RHISA</name>
<feature type="region of interest" description="Disordered" evidence="1">
    <location>
        <begin position="69"/>
        <end position="90"/>
    </location>
</feature>
<keyword evidence="3" id="KW-1185">Reference proteome</keyword>
<evidence type="ECO:0000313" key="3">
    <source>
        <dbReference type="Proteomes" id="UP000821837"/>
    </source>
</evidence>
<accession>A0A9D4Q7F6</accession>
<comment type="caution">
    <text evidence="2">The sequence shown here is derived from an EMBL/GenBank/DDBJ whole genome shotgun (WGS) entry which is preliminary data.</text>
</comment>
<dbReference type="AlphaFoldDB" id="A0A9D4Q7F6"/>
<proteinExistence type="predicted"/>
<sequence length="151" mass="17131">MKEEFQLQLKHESEKWQLAIDTLTAWFEAHIVHSNNEREALLTKLAEERSLRGGLVEQVEVLQRALDSIGTDRTSNPEHTSAVHNTSEAPKKSYASAAGDLVRDVYSYFSSSPKRVDTLKKFQNLLELKPHKLLIQVKQGGSHYLLQSTAF</sequence>
<dbReference type="Proteomes" id="UP000821837">
    <property type="component" value="Unassembled WGS sequence"/>
</dbReference>